<gene>
    <name evidence="1" type="ORF">CAAN4_B03840</name>
</gene>
<protein>
    <submittedName>
        <fullName evidence="1">Uncharacterized protein</fullName>
    </submittedName>
</protein>
<proteinExistence type="predicted"/>
<keyword evidence="2" id="KW-1185">Reference proteome</keyword>
<organism evidence="1 2">
    <name type="scientific">[Candida] anglica</name>
    <dbReference type="NCBI Taxonomy" id="148631"/>
    <lineage>
        <taxon>Eukaryota</taxon>
        <taxon>Fungi</taxon>
        <taxon>Dikarya</taxon>
        <taxon>Ascomycota</taxon>
        <taxon>Saccharomycotina</taxon>
        <taxon>Pichiomycetes</taxon>
        <taxon>Debaryomycetaceae</taxon>
        <taxon>Kurtzmaniella</taxon>
    </lineage>
</organism>
<name>A0ABP0E778_9ASCO</name>
<accession>A0ABP0E778</accession>
<sequence>MYSVIICYTKHIALDYLVEGVSVSLCVSQVILSCRRIFFFFSFVLGVFKKKKSLVIQSQWVFRERKSSTHPIHPPTSRFIIIYYFFFFLVM</sequence>
<evidence type="ECO:0000313" key="1">
    <source>
        <dbReference type="EMBL" id="CAK7896177.1"/>
    </source>
</evidence>
<reference evidence="1 2" key="1">
    <citation type="submission" date="2024-01" db="EMBL/GenBank/DDBJ databases">
        <authorList>
            <consortium name="Genoscope - CEA"/>
            <person name="William W."/>
        </authorList>
    </citation>
    <scope>NUCLEOTIDE SEQUENCE [LARGE SCALE GENOMIC DNA]</scope>
    <source>
        <strain evidence="1 2">29B2s-10</strain>
    </source>
</reference>
<dbReference type="EMBL" id="OZ004254">
    <property type="protein sequence ID" value="CAK7896177.1"/>
    <property type="molecule type" value="Genomic_DNA"/>
</dbReference>
<dbReference type="Proteomes" id="UP001497600">
    <property type="component" value="Chromosome B"/>
</dbReference>
<evidence type="ECO:0000313" key="2">
    <source>
        <dbReference type="Proteomes" id="UP001497600"/>
    </source>
</evidence>